<reference evidence="8" key="2">
    <citation type="submission" date="2021-04" db="EMBL/GenBank/DDBJ databases">
        <authorList>
            <person name="Gilroy R."/>
        </authorList>
    </citation>
    <scope>NUCLEOTIDE SEQUENCE</scope>
    <source>
        <strain evidence="8">ChiGjej4B4-7305</strain>
    </source>
</reference>
<dbReference type="HAMAP" id="MF_00265">
    <property type="entry name" value="VapC_Nob1"/>
    <property type="match status" value="1"/>
</dbReference>
<reference evidence="8" key="1">
    <citation type="journal article" date="2021" name="PeerJ">
        <title>Extensive microbial diversity within the chicken gut microbiome revealed by metagenomics and culture.</title>
        <authorList>
            <person name="Gilroy R."/>
            <person name="Ravi A."/>
            <person name="Getino M."/>
            <person name="Pursley I."/>
            <person name="Horton D.L."/>
            <person name="Alikhan N.F."/>
            <person name="Baker D."/>
            <person name="Gharbi K."/>
            <person name="Hall N."/>
            <person name="Watson M."/>
            <person name="Adriaenssens E.M."/>
            <person name="Foster-Nyarko E."/>
            <person name="Jarju S."/>
            <person name="Secka A."/>
            <person name="Antonio M."/>
            <person name="Oren A."/>
            <person name="Chaudhuri R.R."/>
            <person name="La Ragione R."/>
            <person name="Hildebrand F."/>
            <person name="Pallen M.J."/>
        </authorList>
    </citation>
    <scope>NUCLEOTIDE SEQUENCE</scope>
    <source>
        <strain evidence="8">ChiGjej4B4-7305</strain>
    </source>
</reference>
<dbReference type="EMBL" id="DXBY01000055">
    <property type="protein sequence ID" value="HIZ34753.1"/>
    <property type="molecule type" value="Genomic_DNA"/>
</dbReference>
<comment type="similarity">
    <text evidence="6">Belongs to the PINc/VapC protein family.</text>
</comment>
<comment type="function">
    <text evidence="6">Toxic component of a toxin-antitoxin (TA) system. An RNase.</text>
</comment>
<dbReference type="SUPFAM" id="SSF88723">
    <property type="entry name" value="PIN domain-like"/>
    <property type="match status" value="1"/>
</dbReference>
<accession>A0A9D2EBJ2</accession>
<dbReference type="AlphaFoldDB" id="A0A9D2EBJ2"/>
<comment type="caution">
    <text evidence="8">The sequence shown here is derived from an EMBL/GenBank/DDBJ whole genome shotgun (WGS) entry which is preliminary data.</text>
</comment>
<name>A0A9D2EBJ2_9MICO</name>
<keyword evidence="5 6" id="KW-0460">Magnesium</keyword>
<dbReference type="Pfam" id="PF01850">
    <property type="entry name" value="PIN"/>
    <property type="match status" value="1"/>
</dbReference>
<dbReference type="InterPro" id="IPR022907">
    <property type="entry name" value="VapC_family"/>
</dbReference>
<evidence type="ECO:0000256" key="4">
    <source>
        <dbReference type="ARBA" id="ARBA00022801"/>
    </source>
</evidence>
<dbReference type="Gene3D" id="3.40.50.1010">
    <property type="entry name" value="5'-nuclease"/>
    <property type="match status" value="1"/>
</dbReference>
<evidence type="ECO:0000256" key="3">
    <source>
        <dbReference type="ARBA" id="ARBA00022723"/>
    </source>
</evidence>
<dbReference type="GO" id="GO:0016787">
    <property type="term" value="F:hydrolase activity"/>
    <property type="evidence" value="ECO:0007669"/>
    <property type="project" value="UniProtKB-KW"/>
</dbReference>
<feature type="domain" description="PIN" evidence="7">
    <location>
        <begin position="5"/>
        <end position="113"/>
    </location>
</feature>
<proteinExistence type="inferred from homology"/>
<protein>
    <recommendedName>
        <fullName evidence="6">Ribonuclease VapC</fullName>
        <shortName evidence="6">RNase VapC</shortName>
        <ecNumber evidence="6">3.1.-.-</ecNumber>
    </recommendedName>
    <alternativeName>
        <fullName evidence="6">Toxin VapC</fullName>
    </alternativeName>
</protein>
<dbReference type="Proteomes" id="UP000824037">
    <property type="component" value="Unassembled WGS sequence"/>
</dbReference>
<evidence type="ECO:0000313" key="9">
    <source>
        <dbReference type="Proteomes" id="UP000824037"/>
    </source>
</evidence>
<evidence type="ECO:0000256" key="2">
    <source>
        <dbReference type="ARBA" id="ARBA00022722"/>
    </source>
</evidence>
<keyword evidence="6" id="KW-0800">Toxin</keyword>
<sequence>MKFALDSWAVLRLLDGDEPAASRVQDVLDHERPVMSWMNLGEVYYIVRRAESDAEAREAIRDLRGLLTLDVPSEARVLSAAAIKADHAMAYADAFAAATALATSTTLLTGDPELLLPASTWRWQDLRSPPEA</sequence>
<evidence type="ECO:0000259" key="7">
    <source>
        <dbReference type="Pfam" id="PF01850"/>
    </source>
</evidence>
<dbReference type="GO" id="GO:0004540">
    <property type="term" value="F:RNA nuclease activity"/>
    <property type="evidence" value="ECO:0007669"/>
    <property type="project" value="InterPro"/>
</dbReference>
<dbReference type="GO" id="GO:0090729">
    <property type="term" value="F:toxin activity"/>
    <property type="evidence" value="ECO:0007669"/>
    <property type="project" value="UniProtKB-KW"/>
</dbReference>
<organism evidence="8 9">
    <name type="scientific">Candidatus Ruania gallistercoris</name>
    <dbReference type="NCBI Taxonomy" id="2838746"/>
    <lineage>
        <taxon>Bacteria</taxon>
        <taxon>Bacillati</taxon>
        <taxon>Actinomycetota</taxon>
        <taxon>Actinomycetes</taxon>
        <taxon>Micrococcales</taxon>
        <taxon>Ruaniaceae</taxon>
        <taxon>Ruania</taxon>
    </lineage>
</organism>
<dbReference type="EC" id="3.1.-.-" evidence="6"/>
<evidence type="ECO:0000313" key="8">
    <source>
        <dbReference type="EMBL" id="HIZ34753.1"/>
    </source>
</evidence>
<feature type="binding site" evidence="6">
    <location>
        <position position="6"/>
    </location>
    <ligand>
        <name>Mg(2+)</name>
        <dbReference type="ChEBI" id="CHEBI:18420"/>
    </ligand>
</feature>
<dbReference type="InterPro" id="IPR002716">
    <property type="entry name" value="PIN_dom"/>
</dbReference>
<evidence type="ECO:0000256" key="6">
    <source>
        <dbReference type="HAMAP-Rule" id="MF_00265"/>
    </source>
</evidence>
<keyword evidence="2 6" id="KW-0540">Nuclease</keyword>
<keyword evidence="4 6" id="KW-0378">Hydrolase</keyword>
<feature type="binding site" evidence="6">
    <location>
        <position position="93"/>
    </location>
    <ligand>
        <name>Mg(2+)</name>
        <dbReference type="ChEBI" id="CHEBI:18420"/>
    </ligand>
</feature>
<evidence type="ECO:0000256" key="1">
    <source>
        <dbReference type="ARBA" id="ARBA00022649"/>
    </source>
</evidence>
<keyword evidence="3 6" id="KW-0479">Metal-binding</keyword>
<gene>
    <name evidence="6" type="primary">vapC</name>
    <name evidence="8" type="ORF">H9815_03155</name>
</gene>
<evidence type="ECO:0000256" key="5">
    <source>
        <dbReference type="ARBA" id="ARBA00022842"/>
    </source>
</evidence>
<dbReference type="GO" id="GO:0000287">
    <property type="term" value="F:magnesium ion binding"/>
    <property type="evidence" value="ECO:0007669"/>
    <property type="project" value="UniProtKB-UniRule"/>
</dbReference>
<comment type="cofactor">
    <cofactor evidence="6">
        <name>Mg(2+)</name>
        <dbReference type="ChEBI" id="CHEBI:18420"/>
    </cofactor>
</comment>
<dbReference type="InterPro" id="IPR029060">
    <property type="entry name" value="PIN-like_dom_sf"/>
</dbReference>
<keyword evidence="1 6" id="KW-1277">Toxin-antitoxin system</keyword>